<dbReference type="AlphaFoldDB" id="A0A9K3NJ81"/>
<organism evidence="5 6">
    <name type="scientific">Helianthus annuus</name>
    <name type="common">Common sunflower</name>
    <dbReference type="NCBI Taxonomy" id="4232"/>
    <lineage>
        <taxon>Eukaryota</taxon>
        <taxon>Viridiplantae</taxon>
        <taxon>Streptophyta</taxon>
        <taxon>Embryophyta</taxon>
        <taxon>Tracheophyta</taxon>
        <taxon>Spermatophyta</taxon>
        <taxon>Magnoliopsida</taxon>
        <taxon>eudicotyledons</taxon>
        <taxon>Gunneridae</taxon>
        <taxon>Pentapetalae</taxon>
        <taxon>asterids</taxon>
        <taxon>campanulids</taxon>
        <taxon>Asterales</taxon>
        <taxon>Asteraceae</taxon>
        <taxon>Asteroideae</taxon>
        <taxon>Heliantheae alliance</taxon>
        <taxon>Heliantheae</taxon>
        <taxon>Helianthus</taxon>
    </lineage>
</organism>
<evidence type="ECO:0000256" key="1">
    <source>
        <dbReference type="ARBA" id="ARBA00022860"/>
    </source>
</evidence>
<dbReference type="GO" id="GO:0005516">
    <property type="term" value="F:calmodulin binding"/>
    <property type="evidence" value="ECO:0007669"/>
    <property type="project" value="UniProtKB-KW"/>
</dbReference>
<protein>
    <submittedName>
        <fullName evidence="5">IQ motif, EF-hand binding protein</fullName>
    </submittedName>
</protein>
<comment type="similarity">
    <text evidence="2">Belongs to the IQD family.</text>
</comment>
<gene>
    <name evidence="5" type="ORF">HanXRQr2_Chr06g0257901</name>
</gene>
<evidence type="ECO:0000256" key="3">
    <source>
        <dbReference type="ARBA" id="ARBA00024378"/>
    </source>
</evidence>
<dbReference type="PANTHER" id="PTHR32295">
    <property type="entry name" value="IQ-DOMAIN 5-RELATED"/>
    <property type="match status" value="1"/>
</dbReference>
<keyword evidence="1" id="KW-0112">Calmodulin-binding</keyword>
<dbReference type="Gene3D" id="1.20.5.190">
    <property type="match status" value="1"/>
</dbReference>
<dbReference type="Gramene" id="mRNA:HanXRQr2_Chr06g0257901">
    <property type="protein sequence ID" value="mRNA:HanXRQr2_Chr06g0257901"/>
    <property type="gene ID" value="HanXRQr2_Chr06g0257901"/>
</dbReference>
<sequence>MMYLMKHSQVLMGKKRSWFGFFTRFFACKAESKDERGTKRRRWCFGILKINRHYHALETSEKEVINHVEDGKQHTMALANAMRVAAEAAVAAANAATELARLIRSPEDIQGATRITAAIKIQSFYRAHLAWKALNGLRGVVKLQAVIRAQLVRQRFLNKLKNTNRSRIHQIRVPKFDQVLSKIYKEKQSLFNQLNDRRNNQITEDSNAITTHNWLDQESSIGSNQMCRIKKLRFRHKHHTEEHNSPSFRPRMLYNSRGHYHLSPDQSDDSSLQNSPVFPAYMATTESFMAKARSLSTPRQRLSFLDGYCTHGSSSSGVPMLSSSSSFNGSMKSNIYRHIHL</sequence>
<dbReference type="Proteomes" id="UP000215914">
    <property type="component" value="Unassembled WGS sequence"/>
</dbReference>
<comment type="caution">
    <text evidence="5">The sequence shown here is derived from an EMBL/GenBank/DDBJ whole genome shotgun (WGS) entry which is preliminary data.</text>
</comment>
<name>A0A9K3NJ81_HELAN</name>
<proteinExistence type="inferred from homology"/>
<comment type="subunit">
    <text evidence="3">Binds to multiple calmodulin (CaM) in the presence of Ca(2+) and CaM-like proteins.</text>
</comment>
<evidence type="ECO:0000313" key="6">
    <source>
        <dbReference type="Proteomes" id="UP000215914"/>
    </source>
</evidence>
<dbReference type="EMBL" id="MNCJ02000321">
    <property type="protein sequence ID" value="KAF5802296.1"/>
    <property type="molecule type" value="Genomic_DNA"/>
</dbReference>
<reference evidence="5" key="2">
    <citation type="submission" date="2020-06" db="EMBL/GenBank/DDBJ databases">
        <title>Helianthus annuus Genome sequencing and assembly Release 2.</title>
        <authorList>
            <person name="Gouzy J."/>
            <person name="Langlade N."/>
            <person name="Munos S."/>
        </authorList>
    </citation>
    <scope>NUCLEOTIDE SEQUENCE</scope>
    <source>
        <tissue evidence="5">Leaves</tissue>
    </source>
</reference>
<feature type="domain" description="DUF4005" evidence="4">
    <location>
        <begin position="236"/>
        <end position="302"/>
    </location>
</feature>
<dbReference type="Pfam" id="PF00612">
    <property type="entry name" value="IQ"/>
    <property type="match status" value="2"/>
</dbReference>
<evidence type="ECO:0000313" key="5">
    <source>
        <dbReference type="EMBL" id="KAF5802296.1"/>
    </source>
</evidence>
<dbReference type="CDD" id="cd23767">
    <property type="entry name" value="IQCD"/>
    <property type="match status" value="1"/>
</dbReference>
<dbReference type="Pfam" id="PF13178">
    <property type="entry name" value="DUF4005"/>
    <property type="match status" value="1"/>
</dbReference>
<reference evidence="5" key="1">
    <citation type="journal article" date="2017" name="Nature">
        <title>The sunflower genome provides insights into oil metabolism, flowering and Asterid evolution.</title>
        <authorList>
            <person name="Badouin H."/>
            <person name="Gouzy J."/>
            <person name="Grassa C.J."/>
            <person name="Murat F."/>
            <person name="Staton S.E."/>
            <person name="Cottret L."/>
            <person name="Lelandais-Briere C."/>
            <person name="Owens G.L."/>
            <person name="Carrere S."/>
            <person name="Mayjonade B."/>
            <person name="Legrand L."/>
            <person name="Gill N."/>
            <person name="Kane N.C."/>
            <person name="Bowers J.E."/>
            <person name="Hubner S."/>
            <person name="Bellec A."/>
            <person name="Berard A."/>
            <person name="Berges H."/>
            <person name="Blanchet N."/>
            <person name="Boniface M.C."/>
            <person name="Brunel D."/>
            <person name="Catrice O."/>
            <person name="Chaidir N."/>
            <person name="Claudel C."/>
            <person name="Donnadieu C."/>
            <person name="Faraut T."/>
            <person name="Fievet G."/>
            <person name="Helmstetter N."/>
            <person name="King M."/>
            <person name="Knapp S.J."/>
            <person name="Lai Z."/>
            <person name="Le Paslier M.C."/>
            <person name="Lippi Y."/>
            <person name="Lorenzon L."/>
            <person name="Mandel J.R."/>
            <person name="Marage G."/>
            <person name="Marchand G."/>
            <person name="Marquand E."/>
            <person name="Bret-Mestries E."/>
            <person name="Morien E."/>
            <person name="Nambeesan S."/>
            <person name="Nguyen T."/>
            <person name="Pegot-Espagnet P."/>
            <person name="Pouilly N."/>
            <person name="Raftis F."/>
            <person name="Sallet E."/>
            <person name="Schiex T."/>
            <person name="Thomas J."/>
            <person name="Vandecasteele C."/>
            <person name="Vares D."/>
            <person name="Vear F."/>
            <person name="Vautrin S."/>
            <person name="Crespi M."/>
            <person name="Mangin B."/>
            <person name="Burke J.M."/>
            <person name="Salse J."/>
            <person name="Munos S."/>
            <person name="Vincourt P."/>
            <person name="Rieseberg L.H."/>
            <person name="Langlade N.B."/>
        </authorList>
    </citation>
    <scope>NUCLEOTIDE SEQUENCE</scope>
    <source>
        <tissue evidence="5">Leaves</tissue>
    </source>
</reference>
<dbReference type="PANTHER" id="PTHR32295:SF160">
    <property type="entry name" value="IQ MOTIF, EF-HAND BINDING PROTEIN"/>
    <property type="match status" value="1"/>
</dbReference>
<evidence type="ECO:0000259" key="4">
    <source>
        <dbReference type="Pfam" id="PF13178"/>
    </source>
</evidence>
<evidence type="ECO:0000256" key="2">
    <source>
        <dbReference type="ARBA" id="ARBA00024341"/>
    </source>
</evidence>
<keyword evidence="6" id="KW-1185">Reference proteome</keyword>
<dbReference type="PROSITE" id="PS50096">
    <property type="entry name" value="IQ"/>
    <property type="match status" value="2"/>
</dbReference>
<dbReference type="InterPro" id="IPR025064">
    <property type="entry name" value="DUF4005"/>
</dbReference>
<accession>A0A9K3NJ81</accession>
<dbReference type="InterPro" id="IPR000048">
    <property type="entry name" value="IQ_motif_EF-hand-BS"/>
</dbReference>